<proteinExistence type="predicted"/>
<accession>A0A242BEG0</accession>
<evidence type="ECO:0000313" key="1">
    <source>
        <dbReference type="EMBL" id="OTN93885.1"/>
    </source>
</evidence>
<gene>
    <name evidence="1" type="ORF">A5810_001761</name>
</gene>
<dbReference type="RefSeq" id="WP_086323435.1">
    <property type="nucleotide sequence ID" value="NZ_JABTDD010000023.1"/>
</dbReference>
<name>A0A242BEG0_ENTFC</name>
<reference evidence="1 2" key="1">
    <citation type="submission" date="2017-05" db="EMBL/GenBank/DDBJ databases">
        <title>The Genome Sequence of Enterococcus faecium 7H8_DIV0219.</title>
        <authorList>
            <consortium name="The Broad Institute Genomics Platform"/>
            <consortium name="The Broad Institute Genomic Center for Infectious Diseases"/>
            <person name="Earl A."/>
            <person name="Manson A."/>
            <person name="Schwartman J."/>
            <person name="Gilmore M."/>
            <person name="Abouelleil A."/>
            <person name="Cao P."/>
            <person name="Chapman S."/>
            <person name="Cusick C."/>
            <person name="Shea T."/>
            <person name="Young S."/>
            <person name="Neafsey D."/>
            <person name="Nusbaum C."/>
            <person name="Birren B."/>
        </authorList>
    </citation>
    <scope>NUCLEOTIDE SEQUENCE [LARGE SCALE GENOMIC DNA]</scope>
    <source>
        <strain evidence="1 2">7H8_DIV0219</strain>
    </source>
</reference>
<dbReference type="EMBL" id="NGKW01000003">
    <property type="protein sequence ID" value="OTN93885.1"/>
    <property type="molecule type" value="Genomic_DNA"/>
</dbReference>
<dbReference type="AlphaFoldDB" id="A0A242BEG0"/>
<protein>
    <submittedName>
        <fullName evidence="1">Uncharacterized protein</fullName>
    </submittedName>
</protein>
<sequence length="427" mass="50817">MDLLDAAQVEKLIQSADKKREKYINSEKYVSEMCSVLLQNWNMIGNDIFFKTKPSTSPTIEFMTVYQQILNVYPDEFEGRDINKIKESIQKSIYGSIHTKLFKNYINELENNHKDSFLVVPVSMFYKEKWYSWFKNGHGVTFIIKKEQDRLNVEVYDKAQIRMHYPDKRALKKKIQEKLWFDQETLKITPIYVYEGVEKKGLEEVLRIGRQHLTFKEKINPFATAKRTYHILNKLSNCTEKEYSTAHIATTQYVQGNCEINNMNASLKYILGTRKEVTIHDRNFWQTKYKTLSTEKFNYVMNELMIMHLEKSGYGKEEVRNFISKAYNHYLDRKKEREQLPLENKKVYKVFWGDKYNNAIWTIPFVPRKEVVPESRHITGSEIKAIRSRCDRFDQKKVATLRKNIIDSNSKINQRAQRDIQSQLNVR</sequence>
<comment type="caution">
    <text evidence="1">The sequence shown here is derived from an EMBL/GenBank/DDBJ whole genome shotgun (WGS) entry which is preliminary data.</text>
</comment>
<evidence type="ECO:0000313" key="2">
    <source>
        <dbReference type="Proteomes" id="UP000194885"/>
    </source>
</evidence>
<dbReference type="Proteomes" id="UP000194885">
    <property type="component" value="Unassembled WGS sequence"/>
</dbReference>
<organism evidence="1 2">
    <name type="scientific">Enterococcus faecium</name>
    <name type="common">Streptococcus faecium</name>
    <dbReference type="NCBI Taxonomy" id="1352"/>
    <lineage>
        <taxon>Bacteria</taxon>
        <taxon>Bacillati</taxon>
        <taxon>Bacillota</taxon>
        <taxon>Bacilli</taxon>
        <taxon>Lactobacillales</taxon>
        <taxon>Enterococcaceae</taxon>
        <taxon>Enterococcus</taxon>
    </lineage>
</organism>